<dbReference type="Proteomes" id="UP000236664">
    <property type="component" value="Unassembled WGS sequence"/>
</dbReference>
<organism evidence="2 3">
    <name type="scientific">Gibberella nygamai</name>
    <name type="common">Bean root rot disease fungus</name>
    <name type="synonym">Fusarium nygamai</name>
    <dbReference type="NCBI Taxonomy" id="42673"/>
    <lineage>
        <taxon>Eukaryota</taxon>
        <taxon>Fungi</taxon>
        <taxon>Dikarya</taxon>
        <taxon>Ascomycota</taxon>
        <taxon>Pezizomycotina</taxon>
        <taxon>Sordariomycetes</taxon>
        <taxon>Hypocreomycetidae</taxon>
        <taxon>Hypocreales</taxon>
        <taxon>Nectriaceae</taxon>
        <taxon>Fusarium</taxon>
        <taxon>Fusarium fujikuroi species complex</taxon>
    </lineage>
</organism>
<evidence type="ECO:0000313" key="3">
    <source>
        <dbReference type="Proteomes" id="UP000236664"/>
    </source>
</evidence>
<reference evidence="2 3" key="1">
    <citation type="submission" date="2017-06" db="EMBL/GenBank/DDBJ databases">
        <title>Genome of Fusarium nygamai isolate CS10214.</title>
        <authorList>
            <person name="Gardiner D.M."/>
            <person name="Obanor F."/>
            <person name="Kazan K."/>
        </authorList>
    </citation>
    <scope>NUCLEOTIDE SEQUENCE [LARGE SCALE GENOMIC DNA]</scope>
    <source>
        <strain evidence="2 3">CS10214</strain>
    </source>
</reference>
<dbReference type="EMBL" id="MTQA01000598">
    <property type="protein sequence ID" value="PNP55211.1"/>
    <property type="molecule type" value="Genomic_DNA"/>
</dbReference>
<keyword evidence="3" id="KW-1185">Reference proteome</keyword>
<accession>A0A2K0UBR1</accession>
<sequence length="94" mass="10197">MRGPAPATFPQRNSPRAPLKRKLDTNAQASIPASEPKRFQRSSSYISIPSSSDEDEAPKAKSSTRAKAKSSPQQPRANKNTMANFLAMGKQKPA</sequence>
<feature type="region of interest" description="Disordered" evidence="1">
    <location>
        <begin position="1"/>
        <end position="94"/>
    </location>
</feature>
<comment type="caution">
    <text evidence="2">The sequence shown here is derived from an EMBL/GenBank/DDBJ whole genome shotgun (WGS) entry which is preliminary data.</text>
</comment>
<protein>
    <submittedName>
        <fullName evidence="2">Uncharacterized protein</fullName>
    </submittedName>
</protein>
<dbReference type="OrthoDB" id="10536822at2759"/>
<dbReference type="AlphaFoldDB" id="A0A2K0UBR1"/>
<evidence type="ECO:0000256" key="1">
    <source>
        <dbReference type="SAM" id="MobiDB-lite"/>
    </source>
</evidence>
<feature type="compositionally biased region" description="Polar residues" evidence="1">
    <location>
        <begin position="72"/>
        <end position="83"/>
    </location>
</feature>
<evidence type="ECO:0000313" key="2">
    <source>
        <dbReference type="EMBL" id="PNP55211.1"/>
    </source>
</evidence>
<name>A0A2K0UBR1_GIBNY</name>
<feature type="compositionally biased region" description="Low complexity" evidence="1">
    <location>
        <begin position="42"/>
        <end position="51"/>
    </location>
</feature>
<gene>
    <name evidence="2" type="ORF">FNYG_15538</name>
</gene>
<proteinExistence type="predicted"/>